<keyword evidence="5" id="KW-0251">Elongation factor</keyword>
<dbReference type="Gene3D" id="3.30.930.10">
    <property type="entry name" value="Bira Bifunctional Protein, Domain 2"/>
    <property type="match status" value="1"/>
</dbReference>
<dbReference type="InterPro" id="IPR004364">
    <property type="entry name" value="Aa-tRNA-synt_II"/>
</dbReference>
<dbReference type="GO" id="GO:0003746">
    <property type="term" value="F:translation elongation factor activity"/>
    <property type="evidence" value="ECO:0007669"/>
    <property type="project" value="UniProtKB-KW"/>
</dbReference>
<dbReference type="Proteomes" id="UP000034004">
    <property type="component" value="Unassembled WGS sequence"/>
</dbReference>
<dbReference type="EMBL" id="LBPR01000002">
    <property type="protein sequence ID" value="KKP63110.1"/>
    <property type="molecule type" value="Genomic_DNA"/>
</dbReference>
<evidence type="ECO:0000256" key="1">
    <source>
        <dbReference type="ARBA" id="ARBA00022598"/>
    </source>
</evidence>
<dbReference type="Pfam" id="PF00152">
    <property type="entry name" value="tRNA-synt_2"/>
    <property type="match status" value="1"/>
</dbReference>
<dbReference type="GO" id="GO:0005829">
    <property type="term" value="C:cytosol"/>
    <property type="evidence" value="ECO:0007669"/>
    <property type="project" value="TreeGrafter"/>
</dbReference>
<organism evidence="5 6">
    <name type="scientific">Candidatus Roizmanbacteria bacterium GW2011_GWC2_34_23</name>
    <dbReference type="NCBI Taxonomy" id="1618484"/>
    <lineage>
        <taxon>Bacteria</taxon>
        <taxon>Candidatus Roizmaniibacteriota</taxon>
    </lineage>
</organism>
<evidence type="ECO:0000256" key="3">
    <source>
        <dbReference type="ARBA" id="ARBA00022840"/>
    </source>
</evidence>
<feature type="domain" description="Aminoacyl-transfer RNA synthetases class-II family profile" evidence="4">
    <location>
        <begin position="13"/>
        <end position="323"/>
    </location>
</feature>
<accession>A0A0G0DJ29</accession>
<sequence length="326" mass="38258">MKIQTTIKNLNNYKIYLQVERTVHEFMNKNNYLKVDLPVLSPALIPESYLEIFETKFNYLDKKEKLYLTPSPEIFLKRLLVTGVGNCYYLGRAYRNSEPNSDWHSPEFTMLEFYKLGIDYLEMADEVLKLLQYIKIENKKLKISFKKWEKMSVAQAFLKFTKINEEELFDEKLFFNKAKEKGYNIEKTTYEDLFSQILATEIEPKLGISGYPTLLYNYPKQMASLAKLNEDGRTAQRCEFYINGLEIGGFCTELNDYNEQEKRFISESEKRKKNKMIDHTIDKSFIKALKYGLPFCTGAGIGFERLVMIFANVTSIDKLKLINIID</sequence>
<name>A0A0G0DJ29_9BACT</name>
<dbReference type="PANTHER" id="PTHR42918:SF6">
    <property type="entry name" value="ELONGATION FACTOR P--(R)-BETA-LYSINE LIGASE"/>
    <property type="match status" value="1"/>
</dbReference>
<dbReference type="STRING" id="1618484.UR56_C0002G0087"/>
<dbReference type="PRINTS" id="PR00982">
    <property type="entry name" value="TRNASYNTHLYS"/>
</dbReference>
<evidence type="ECO:0000256" key="2">
    <source>
        <dbReference type="ARBA" id="ARBA00022741"/>
    </source>
</evidence>
<dbReference type="AlphaFoldDB" id="A0A0G0DJ29"/>
<dbReference type="PROSITE" id="PS50862">
    <property type="entry name" value="AA_TRNA_LIGASE_II"/>
    <property type="match status" value="1"/>
</dbReference>
<dbReference type="InterPro" id="IPR018149">
    <property type="entry name" value="Lys-tRNA-synth_II_C"/>
</dbReference>
<proteinExistence type="predicted"/>
<evidence type="ECO:0000313" key="5">
    <source>
        <dbReference type="EMBL" id="KKP63110.1"/>
    </source>
</evidence>
<comment type="caution">
    <text evidence="5">The sequence shown here is derived from an EMBL/GenBank/DDBJ whole genome shotgun (WGS) entry which is preliminary data.</text>
</comment>
<dbReference type="PANTHER" id="PTHR42918">
    <property type="entry name" value="LYSYL-TRNA SYNTHETASE"/>
    <property type="match status" value="1"/>
</dbReference>
<dbReference type="InterPro" id="IPR045864">
    <property type="entry name" value="aa-tRNA-synth_II/BPL/LPL"/>
</dbReference>
<dbReference type="SUPFAM" id="SSF55681">
    <property type="entry name" value="Class II aaRS and biotin synthetases"/>
    <property type="match status" value="1"/>
</dbReference>
<keyword evidence="2" id="KW-0547">Nucleotide-binding</keyword>
<keyword evidence="1 5" id="KW-0436">Ligase</keyword>
<dbReference type="InterPro" id="IPR006195">
    <property type="entry name" value="aa-tRNA-synth_II"/>
</dbReference>
<reference evidence="5 6" key="1">
    <citation type="journal article" date="2015" name="Nature">
        <title>rRNA introns, odd ribosomes, and small enigmatic genomes across a large radiation of phyla.</title>
        <authorList>
            <person name="Brown C.T."/>
            <person name="Hug L.A."/>
            <person name="Thomas B.C."/>
            <person name="Sharon I."/>
            <person name="Castelle C.J."/>
            <person name="Singh A."/>
            <person name="Wilkins M.J."/>
            <person name="Williams K.H."/>
            <person name="Banfield J.F."/>
        </authorList>
    </citation>
    <scope>NUCLEOTIDE SEQUENCE [LARGE SCALE GENOMIC DNA]</scope>
</reference>
<dbReference type="GO" id="GO:0004824">
    <property type="term" value="F:lysine-tRNA ligase activity"/>
    <property type="evidence" value="ECO:0007669"/>
    <property type="project" value="InterPro"/>
</dbReference>
<keyword evidence="3" id="KW-0067">ATP-binding</keyword>
<protein>
    <submittedName>
        <fullName evidence="5">Elongation factor P-(R)-beta-lysine ligase</fullName>
    </submittedName>
</protein>
<dbReference type="GO" id="GO:0005524">
    <property type="term" value="F:ATP binding"/>
    <property type="evidence" value="ECO:0007669"/>
    <property type="project" value="UniProtKB-KW"/>
</dbReference>
<keyword evidence="5" id="KW-0648">Protein biosynthesis</keyword>
<dbReference type="GO" id="GO:0000049">
    <property type="term" value="F:tRNA binding"/>
    <property type="evidence" value="ECO:0007669"/>
    <property type="project" value="TreeGrafter"/>
</dbReference>
<dbReference type="GO" id="GO:0006430">
    <property type="term" value="P:lysyl-tRNA aminoacylation"/>
    <property type="evidence" value="ECO:0007669"/>
    <property type="project" value="InterPro"/>
</dbReference>
<gene>
    <name evidence="5" type="ORF">UR56_C0002G0087</name>
</gene>
<evidence type="ECO:0000313" key="6">
    <source>
        <dbReference type="Proteomes" id="UP000034004"/>
    </source>
</evidence>
<evidence type="ECO:0000259" key="4">
    <source>
        <dbReference type="PROSITE" id="PS50862"/>
    </source>
</evidence>